<comment type="caution">
    <text evidence="1">The sequence shown here is derived from an EMBL/GenBank/DDBJ whole genome shotgun (WGS) entry which is preliminary data.</text>
</comment>
<keyword evidence="2" id="KW-1185">Reference proteome</keyword>
<dbReference type="HOGENOM" id="CLU_2272337_0_0_9"/>
<proteinExistence type="predicted"/>
<sequence>MNIEAEASNEEESKILKETMQKSFKTLEYCINQDARINYHTFVYAKNTIRYYEKFDRDKYLDSYVESSLDQLKDILSRDECIPAKMRRELIECQNKLQAIRS</sequence>
<accession>V2Y100</accession>
<organism evidence="1 2">
    <name type="scientific">Catonella morbi ATCC 51271</name>
    <dbReference type="NCBI Taxonomy" id="592026"/>
    <lineage>
        <taxon>Bacteria</taxon>
        <taxon>Bacillati</taxon>
        <taxon>Bacillota</taxon>
        <taxon>Clostridia</taxon>
        <taxon>Lachnospirales</taxon>
        <taxon>Lachnospiraceae</taxon>
        <taxon>Catonella</taxon>
    </lineage>
</organism>
<protein>
    <submittedName>
        <fullName evidence="1">Uncharacterized protein</fullName>
    </submittedName>
</protein>
<dbReference type="Proteomes" id="UP000018227">
    <property type="component" value="Unassembled WGS sequence"/>
</dbReference>
<dbReference type="AlphaFoldDB" id="V2Y100"/>
<name>V2Y100_9FIRM</name>
<dbReference type="RefSeq" id="WP_023354380.1">
    <property type="nucleotide sequence ID" value="NZ_KI535368.1"/>
</dbReference>
<dbReference type="STRING" id="592026.GCWU0000282_001508"/>
<reference evidence="1 2" key="1">
    <citation type="submission" date="2013-06" db="EMBL/GenBank/DDBJ databases">
        <authorList>
            <person name="Weinstock G."/>
            <person name="Sodergren E."/>
            <person name="Clifton S."/>
            <person name="Fulton L."/>
            <person name="Fulton B."/>
            <person name="Courtney L."/>
            <person name="Fronick C."/>
            <person name="Harrison M."/>
            <person name="Strong C."/>
            <person name="Farmer C."/>
            <person name="Delahaunty K."/>
            <person name="Markovic C."/>
            <person name="Hall O."/>
            <person name="Minx P."/>
            <person name="Tomlinson C."/>
            <person name="Mitreva M."/>
            <person name="Nelson J."/>
            <person name="Hou S."/>
            <person name="Wollam A."/>
            <person name="Pepin K.H."/>
            <person name="Johnson M."/>
            <person name="Bhonagiri V."/>
            <person name="Nash W.E."/>
            <person name="Warren W."/>
            <person name="Chinwalla A."/>
            <person name="Mardis E.R."/>
            <person name="Wilson R.K."/>
        </authorList>
    </citation>
    <scope>NUCLEOTIDE SEQUENCE [LARGE SCALE GENOMIC DNA]</scope>
    <source>
        <strain evidence="1 2">ATCC 51271</strain>
    </source>
</reference>
<evidence type="ECO:0000313" key="1">
    <source>
        <dbReference type="EMBL" id="ESL02638.1"/>
    </source>
</evidence>
<dbReference type="EMBL" id="ACIL03000013">
    <property type="protein sequence ID" value="ESL02638.1"/>
    <property type="molecule type" value="Genomic_DNA"/>
</dbReference>
<evidence type="ECO:0000313" key="2">
    <source>
        <dbReference type="Proteomes" id="UP000018227"/>
    </source>
</evidence>
<gene>
    <name evidence="1" type="ORF">GCWU0000282_001508</name>
</gene>